<reference evidence="2" key="1">
    <citation type="journal article" date="2013" name="Nat. Genet.">
        <title>The duck genome and transcriptome provide insight into an avian influenza virus reservoir species.</title>
        <authorList>
            <person name="Huang Y."/>
            <person name="Li Y."/>
            <person name="Burt D.W."/>
            <person name="Chen H."/>
            <person name="Zhang Y."/>
            <person name="Qian W."/>
            <person name="Kim H."/>
            <person name="Gan S."/>
            <person name="Zhao Y."/>
            <person name="Li J."/>
            <person name="Yi K."/>
            <person name="Feng H."/>
            <person name="Zhu P."/>
            <person name="Li B."/>
            <person name="Liu Q."/>
            <person name="Fairley S."/>
            <person name="Magor K.E."/>
            <person name="Du Z."/>
            <person name="Hu X."/>
            <person name="Goodman L."/>
            <person name="Tafer H."/>
            <person name="Vignal A."/>
            <person name="Lee T."/>
            <person name="Kim K.W."/>
            <person name="Sheng Z."/>
            <person name="An Y."/>
            <person name="Searle S."/>
            <person name="Herrero J."/>
            <person name="Groenen M.A."/>
            <person name="Crooijmans R.P."/>
            <person name="Faraut T."/>
            <person name="Cai Q."/>
            <person name="Webster R.G."/>
            <person name="Aldridge J.R."/>
            <person name="Warren W.C."/>
            <person name="Bartschat S."/>
            <person name="Kehr S."/>
            <person name="Marz M."/>
            <person name="Stadler P.F."/>
            <person name="Smith J."/>
            <person name="Kraus R.H."/>
            <person name="Zhao Y."/>
            <person name="Ren L."/>
            <person name="Fei J."/>
            <person name="Morisson M."/>
            <person name="Kaiser P."/>
            <person name="Griffin D.K."/>
            <person name="Rao M."/>
            <person name="Pitel F."/>
            <person name="Wang J."/>
            <person name="Li N."/>
        </authorList>
    </citation>
    <scope>NUCLEOTIDE SEQUENCE [LARGE SCALE GENOMIC DNA]</scope>
</reference>
<dbReference type="Proteomes" id="UP000296049">
    <property type="component" value="Unassembled WGS sequence"/>
</dbReference>
<evidence type="ECO:0000313" key="1">
    <source>
        <dbReference type="EMBL" id="EOA93093.1"/>
    </source>
</evidence>
<dbReference type="AlphaFoldDB" id="R0KIW8"/>
<organism evidence="1 2">
    <name type="scientific">Anas platyrhynchos</name>
    <name type="common">Mallard</name>
    <name type="synonym">Anas boschas</name>
    <dbReference type="NCBI Taxonomy" id="8839"/>
    <lineage>
        <taxon>Eukaryota</taxon>
        <taxon>Metazoa</taxon>
        <taxon>Chordata</taxon>
        <taxon>Craniata</taxon>
        <taxon>Vertebrata</taxon>
        <taxon>Euteleostomi</taxon>
        <taxon>Archelosauria</taxon>
        <taxon>Archosauria</taxon>
        <taxon>Dinosauria</taxon>
        <taxon>Saurischia</taxon>
        <taxon>Theropoda</taxon>
        <taxon>Coelurosauria</taxon>
        <taxon>Aves</taxon>
        <taxon>Neognathae</taxon>
        <taxon>Galloanserae</taxon>
        <taxon>Anseriformes</taxon>
        <taxon>Anatidae</taxon>
        <taxon>Anatinae</taxon>
        <taxon>Anas</taxon>
    </lineage>
</organism>
<name>R0KIW8_ANAPL</name>
<gene>
    <name evidence="1" type="ORF">Anapl_18219</name>
</gene>
<proteinExistence type="predicted"/>
<evidence type="ECO:0000313" key="2">
    <source>
        <dbReference type="Proteomes" id="UP000296049"/>
    </source>
</evidence>
<keyword evidence="2" id="KW-1185">Reference proteome</keyword>
<accession>R0KIW8</accession>
<protein>
    <submittedName>
        <fullName evidence="1">PDZ and LIM domain protein 7</fullName>
    </submittedName>
</protein>
<sequence length="109" mass="12093">MEPPKTPTCDPGKLRLIEDAVDWQPHTGTSQSRSFRKLAKLTGTDGLEDHNEELVRKPRAEVVTALQHPLCALLRDGHHQHWVTAVPVLSWGSCPGTVQTDWAVPIQLS</sequence>
<dbReference type="EMBL" id="KB749058">
    <property type="protein sequence ID" value="EOA93093.1"/>
    <property type="molecule type" value="Genomic_DNA"/>
</dbReference>